<dbReference type="Gene3D" id="1.20.1250.20">
    <property type="entry name" value="MFS general substrate transporter like domains"/>
    <property type="match status" value="1"/>
</dbReference>
<feature type="transmembrane region" description="Helical" evidence="7">
    <location>
        <begin position="225"/>
        <end position="247"/>
    </location>
</feature>
<feature type="domain" description="Major facilitator superfamily (MFS) profile" evidence="8">
    <location>
        <begin position="1"/>
        <end position="401"/>
    </location>
</feature>
<evidence type="ECO:0000256" key="2">
    <source>
        <dbReference type="ARBA" id="ARBA00022448"/>
    </source>
</evidence>
<evidence type="ECO:0000313" key="9">
    <source>
        <dbReference type="EMBL" id="PPK67548.1"/>
    </source>
</evidence>
<feature type="transmembrane region" description="Helical" evidence="7">
    <location>
        <begin position="47"/>
        <end position="71"/>
    </location>
</feature>
<keyword evidence="3" id="KW-1003">Cell membrane</keyword>
<proteinExistence type="predicted"/>
<dbReference type="OrthoDB" id="145388at2"/>
<feature type="transmembrane region" description="Helical" evidence="7">
    <location>
        <begin position="351"/>
        <end position="373"/>
    </location>
</feature>
<feature type="transmembrane region" description="Helical" evidence="7">
    <location>
        <begin position="91"/>
        <end position="115"/>
    </location>
</feature>
<dbReference type="GO" id="GO:0005886">
    <property type="term" value="C:plasma membrane"/>
    <property type="evidence" value="ECO:0007669"/>
    <property type="project" value="UniProtKB-SubCell"/>
</dbReference>
<feature type="transmembrane region" description="Helical" evidence="7">
    <location>
        <begin position="289"/>
        <end position="305"/>
    </location>
</feature>
<feature type="transmembrane region" description="Helical" evidence="7">
    <location>
        <begin position="163"/>
        <end position="191"/>
    </location>
</feature>
<dbReference type="Proteomes" id="UP000239203">
    <property type="component" value="Unassembled WGS sequence"/>
</dbReference>
<organism evidence="9 10">
    <name type="scientific">Actinokineospora auranticolor</name>
    <dbReference type="NCBI Taxonomy" id="155976"/>
    <lineage>
        <taxon>Bacteria</taxon>
        <taxon>Bacillati</taxon>
        <taxon>Actinomycetota</taxon>
        <taxon>Actinomycetes</taxon>
        <taxon>Pseudonocardiales</taxon>
        <taxon>Pseudonocardiaceae</taxon>
        <taxon>Actinokineospora</taxon>
    </lineage>
</organism>
<evidence type="ECO:0000256" key="3">
    <source>
        <dbReference type="ARBA" id="ARBA00022475"/>
    </source>
</evidence>
<keyword evidence="6 7" id="KW-0472">Membrane</keyword>
<comment type="subcellular location">
    <subcellularLocation>
        <location evidence="1">Cell membrane</location>
        <topology evidence="1">Multi-pass membrane protein</topology>
    </subcellularLocation>
</comment>
<feature type="transmembrane region" description="Helical" evidence="7">
    <location>
        <begin position="259"/>
        <end position="277"/>
    </location>
</feature>
<feature type="transmembrane region" description="Helical" evidence="7">
    <location>
        <begin position="311"/>
        <end position="331"/>
    </location>
</feature>
<dbReference type="Pfam" id="PF05977">
    <property type="entry name" value="MFS_3"/>
    <property type="match status" value="1"/>
</dbReference>
<dbReference type="CDD" id="cd06173">
    <property type="entry name" value="MFS_MefA_like"/>
    <property type="match status" value="1"/>
</dbReference>
<evidence type="ECO:0000256" key="7">
    <source>
        <dbReference type="SAM" id="Phobius"/>
    </source>
</evidence>
<dbReference type="RefSeq" id="WP_104479644.1">
    <property type="nucleotide sequence ID" value="NZ_CP154825.1"/>
</dbReference>
<dbReference type="InterPro" id="IPR010290">
    <property type="entry name" value="TM_effector"/>
</dbReference>
<dbReference type="PROSITE" id="PS50850">
    <property type="entry name" value="MFS"/>
    <property type="match status" value="1"/>
</dbReference>
<evidence type="ECO:0000313" key="10">
    <source>
        <dbReference type="Proteomes" id="UP000239203"/>
    </source>
</evidence>
<keyword evidence="10" id="KW-1185">Reference proteome</keyword>
<reference evidence="9 10" key="1">
    <citation type="submission" date="2018-02" db="EMBL/GenBank/DDBJ databases">
        <title>Genomic Encyclopedia of Archaeal and Bacterial Type Strains, Phase II (KMG-II): from individual species to whole genera.</title>
        <authorList>
            <person name="Goeker M."/>
        </authorList>
    </citation>
    <scope>NUCLEOTIDE SEQUENCE [LARGE SCALE GENOMIC DNA]</scope>
    <source>
        <strain evidence="9 10">YU 961-1</strain>
    </source>
</reference>
<name>A0A2S6GQL8_9PSEU</name>
<dbReference type="PANTHER" id="PTHR23513:SF6">
    <property type="entry name" value="MAJOR FACILITATOR SUPERFAMILY ASSOCIATED DOMAIN-CONTAINING PROTEIN"/>
    <property type="match status" value="1"/>
</dbReference>
<dbReference type="SUPFAM" id="SSF103473">
    <property type="entry name" value="MFS general substrate transporter"/>
    <property type="match status" value="1"/>
</dbReference>
<evidence type="ECO:0000256" key="1">
    <source>
        <dbReference type="ARBA" id="ARBA00004651"/>
    </source>
</evidence>
<evidence type="ECO:0000256" key="5">
    <source>
        <dbReference type="ARBA" id="ARBA00022989"/>
    </source>
</evidence>
<dbReference type="AlphaFoldDB" id="A0A2S6GQL8"/>
<dbReference type="GO" id="GO:0022857">
    <property type="term" value="F:transmembrane transporter activity"/>
    <property type="evidence" value="ECO:0007669"/>
    <property type="project" value="InterPro"/>
</dbReference>
<dbReference type="InterPro" id="IPR036259">
    <property type="entry name" value="MFS_trans_sf"/>
</dbReference>
<dbReference type="EMBL" id="PTIX01000007">
    <property type="protein sequence ID" value="PPK67548.1"/>
    <property type="molecule type" value="Genomic_DNA"/>
</dbReference>
<keyword evidence="4 7" id="KW-0812">Transmembrane</keyword>
<dbReference type="InterPro" id="IPR020846">
    <property type="entry name" value="MFS_dom"/>
</dbReference>
<keyword evidence="5 7" id="KW-1133">Transmembrane helix</keyword>
<gene>
    <name evidence="9" type="ORF">CLV40_107213</name>
</gene>
<evidence type="ECO:0000256" key="6">
    <source>
        <dbReference type="ARBA" id="ARBA00023136"/>
    </source>
</evidence>
<evidence type="ECO:0000256" key="4">
    <source>
        <dbReference type="ARBA" id="ARBA00022692"/>
    </source>
</evidence>
<evidence type="ECO:0000259" key="8">
    <source>
        <dbReference type="PROSITE" id="PS50850"/>
    </source>
</evidence>
<keyword evidence="2" id="KW-0813">Transport</keyword>
<feature type="transmembrane region" description="Helical" evidence="7">
    <location>
        <begin position="379"/>
        <end position="397"/>
    </location>
</feature>
<dbReference type="PANTHER" id="PTHR23513">
    <property type="entry name" value="INTEGRAL MEMBRANE EFFLUX PROTEIN-RELATED"/>
    <property type="match status" value="1"/>
</dbReference>
<accession>A0A2S6GQL8</accession>
<comment type="caution">
    <text evidence="9">The sequence shown here is derived from an EMBL/GenBank/DDBJ whole genome shotgun (WGS) entry which is preliminary data.</text>
</comment>
<sequence length="415" mass="43427">MADVTTDTRPGPDFTRLWWSSAATNLADGVVIAAGPLLVASLTRDPVAIGAAAFAQNLPWLLFSLVSGALVDRWDRRRVLVAVNAFRAALIGVLVAAIAVDALTVWLVYAVFFLLGTAETLVDTAASALVPDIVAVAALPTANARQQAVGIVGNMLVAPPMGAALFAVAVALPFWVDAGLFLVGAVVAGTLRHRPPPRPRAAGTRIRAEIAEGVRWAWSHRLLRAMAVSLCLMNVLLMATLAILVLYAEQRLGLDEVGFGLLFAATAAGGLIGSAVAPWLRRRFGDSPLVRVGLVIETATHFLLATTTDPWVAGAVILVFGVHGSVFGVVLTSARQRAVPEALRGRVGSVYMLLIIGGAGIGSLVGGFIARGYGITAPFWVAGVAMVVLTAAVWRVFRPAVFDEALPGEQDQPEG</sequence>
<protein>
    <submittedName>
        <fullName evidence="9">Transmembrane secretion effector</fullName>
    </submittedName>
</protein>